<dbReference type="InterPro" id="IPR003495">
    <property type="entry name" value="CobW/HypB/UreG_nucleotide-bd"/>
</dbReference>
<organism evidence="8 9">
    <name type="scientific">Novosphingobium decolorationis</name>
    <dbReference type="NCBI Taxonomy" id="2698673"/>
    <lineage>
        <taxon>Bacteria</taxon>
        <taxon>Pseudomonadati</taxon>
        <taxon>Pseudomonadota</taxon>
        <taxon>Alphaproteobacteria</taxon>
        <taxon>Sphingomonadales</taxon>
        <taxon>Sphingomonadaceae</taxon>
        <taxon>Novosphingobium</taxon>
    </lineage>
</organism>
<keyword evidence="9" id="KW-1185">Reference proteome</keyword>
<evidence type="ECO:0000259" key="7">
    <source>
        <dbReference type="SMART" id="SM00833"/>
    </source>
</evidence>
<dbReference type="PANTHER" id="PTHR13748:SF62">
    <property type="entry name" value="COBW DOMAIN-CONTAINING PROTEIN"/>
    <property type="match status" value="1"/>
</dbReference>
<dbReference type="PANTHER" id="PTHR13748">
    <property type="entry name" value="COBW-RELATED"/>
    <property type="match status" value="1"/>
</dbReference>
<dbReference type="InterPro" id="IPR051316">
    <property type="entry name" value="Zinc-reg_GTPase_activator"/>
</dbReference>
<dbReference type="Gene3D" id="3.30.1220.10">
    <property type="entry name" value="CobW-like, C-terminal domain"/>
    <property type="match status" value="1"/>
</dbReference>
<dbReference type="InterPro" id="IPR011629">
    <property type="entry name" value="CobW-like_C"/>
</dbReference>
<protein>
    <submittedName>
        <fullName evidence="8">GTP-binding protein</fullName>
    </submittedName>
</protein>
<dbReference type="InterPro" id="IPR027417">
    <property type="entry name" value="P-loop_NTPase"/>
</dbReference>
<accession>A0ABX8E0V3</accession>
<dbReference type="SMART" id="SM00833">
    <property type="entry name" value="CobW_C"/>
    <property type="match status" value="1"/>
</dbReference>
<dbReference type="Pfam" id="PF02492">
    <property type="entry name" value="cobW"/>
    <property type="match status" value="1"/>
</dbReference>
<feature type="domain" description="CobW C-terminal" evidence="7">
    <location>
        <begin position="261"/>
        <end position="355"/>
    </location>
</feature>
<name>A0ABX8E0V3_9SPHN</name>
<evidence type="ECO:0000313" key="9">
    <source>
        <dbReference type="Proteomes" id="UP000677126"/>
    </source>
</evidence>
<dbReference type="RefSeq" id="WP_213502078.1">
    <property type="nucleotide sequence ID" value="NZ_CP054856.1"/>
</dbReference>
<evidence type="ECO:0000256" key="1">
    <source>
        <dbReference type="ARBA" id="ARBA00022741"/>
    </source>
</evidence>
<dbReference type="CDD" id="cd03112">
    <property type="entry name" value="CobW-like"/>
    <property type="match status" value="1"/>
</dbReference>
<comment type="function">
    <text evidence="5">Zinc chaperone that directly transfers zinc cofactor to target proteins, thereby activating them. Zinc is transferred from the CXCC motif in the GTPase domain to the zinc binding site in target proteins in a process requiring GTP hydrolysis.</text>
</comment>
<evidence type="ECO:0000256" key="5">
    <source>
        <dbReference type="ARBA" id="ARBA00045658"/>
    </source>
</evidence>
<evidence type="ECO:0000256" key="4">
    <source>
        <dbReference type="ARBA" id="ARBA00034320"/>
    </source>
</evidence>
<keyword evidence="1" id="KW-0547">Nucleotide-binding</keyword>
<evidence type="ECO:0000256" key="3">
    <source>
        <dbReference type="ARBA" id="ARBA00023186"/>
    </source>
</evidence>
<gene>
    <name evidence="8" type="ORF">HT578_02695</name>
</gene>
<reference evidence="8 9" key="1">
    <citation type="journal article" date="2021" name="Int. J. Syst. Evol. Microbiol.">
        <title>Novosphingobium decolorationis sp. nov., an aniline blue-decolourizing bacterium isolated from East Pacific sediment.</title>
        <authorList>
            <person name="Chen X."/>
            <person name="Dong B."/>
            <person name="Chen T."/>
            <person name="Ren N."/>
            <person name="Wang J."/>
            <person name="Xu Y."/>
            <person name="Yang J."/>
            <person name="Zhu S."/>
            <person name="Chen J."/>
        </authorList>
    </citation>
    <scope>NUCLEOTIDE SEQUENCE [LARGE SCALE GENOMIC DNA]</scope>
    <source>
        <strain evidence="8 9">502str22</strain>
    </source>
</reference>
<proteinExistence type="inferred from homology"/>
<evidence type="ECO:0000256" key="6">
    <source>
        <dbReference type="ARBA" id="ARBA00049117"/>
    </source>
</evidence>
<dbReference type="SUPFAM" id="SSF90002">
    <property type="entry name" value="Hypothetical protein YjiA, C-terminal domain"/>
    <property type="match status" value="1"/>
</dbReference>
<dbReference type="SUPFAM" id="SSF52540">
    <property type="entry name" value="P-loop containing nucleoside triphosphate hydrolases"/>
    <property type="match status" value="1"/>
</dbReference>
<dbReference type="InterPro" id="IPR036627">
    <property type="entry name" value="CobW-likC_sf"/>
</dbReference>
<comment type="catalytic activity">
    <reaction evidence="6">
        <text>GTP + H2O = GDP + phosphate + H(+)</text>
        <dbReference type="Rhea" id="RHEA:19669"/>
        <dbReference type="ChEBI" id="CHEBI:15377"/>
        <dbReference type="ChEBI" id="CHEBI:15378"/>
        <dbReference type="ChEBI" id="CHEBI:37565"/>
        <dbReference type="ChEBI" id="CHEBI:43474"/>
        <dbReference type="ChEBI" id="CHEBI:58189"/>
    </reaction>
    <physiologicalReaction direction="left-to-right" evidence="6">
        <dbReference type="Rhea" id="RHEA:19670"/>
    </physiologicalReaction>
</comment>
<dbReference type="EMBL" id="CP054856">
    <property type="protein sequence ID" value="QVM82756.1"/>
    <property type="molecule type" value="Genomic_DNA"/>
</dbReference>
<sequence length="386" mass="41889">MSGVLSSLDGLIPVSVLTGFLGSGKTTTLNALVRSPEMARALVIINEFGEVGLDHDLVTQGHEEMQVEMIGGCLCCTIRGDLLATLRDAPWRFAREGRCWFDRVVIETTGLADPAPILHTLMRDHTLETIYRLDSVIATVDAVNGAATLARQEEAVKQAAMADRILLTKTDLVGEPEREALTARLRALNPAAPILAAEHGAVAAHALFGGGAFDPAGKSADVQDWLRAEAYADHDHVHDHAHAHAHAHAHGHDVNRHGPDIRATCLTFEEPLDPETFERWIELLTWMRGEDVLRIKGILNLQGQPGPVVVHGVQHVFHPPVVLDEWPSHDRRTRLVFITRGLDAAALEETFAMVTPEPVPDAPVDVDVEEGGEALTAGGSLTGWTR</sequence>
<dbReference type="Proteomes" id="UP000677126">
    <property type="component" value="Chromosome"/>
</dbReference>
<dbReference type="Gene3D" id="3.40.50.300">
    <property type="entry name" value="P-loop containing nucleotide triphosphate hydrolases"/>
    <property type="match status" value="1"/>
</dbReference>
<keyword evidence="3" id="KW-0143">Chaperone</keyword>
<evidence type="ECO:0000313" key="8">
    <source>
        <dbReference type="EMBL" id="QVM82756.1"/>
    </source>
</evidence>
<evidence type="ECO:0000256" key="2">
    <source>
        <dbReference type="ARBA" id="ARBA00022801"/>
    </source>
</evidence>
<comment type="similarity">
    <text evidence="4">Belongs to the SIMIBI class G3E GTPase family. ZNG1 subfamily.</text>
</comment>
<dbReference type="Pfam" id="PF07683">
    <property type="entry name" value="CobW_C"/>
    <property type="match status" value="1"/>
</dbReference>
<keyword evidence="2" id="KW-0378">Hydrolase</keyword>